<protein>
    <submittedName>
        <fullName evidence="3">RAP protein, putative</fullName>
    </submittedName>
</protein>
<reference evidence="3 4" key="3">
    <citation type="journal article" date="2016" name="Sci. Rep.">
        <title>Genome-wide diversity and gene expression profiling of Babesia microti isolates identify polymorphic genes that mediate host-pathogen interactions.</title>
        <authorList>
            <person name="Silva J.C."/>
            <person name="Cornillot E."/>
            <person name="McCracken C."/>
            <person name="Usmani-Brown S."/>
            <person name="Dwivedi A."/>
            <person name="Ifeonu O.O."/>
            <person name="Crabtree J."/>
            <person name="Gotia H.T."/>
            <person name="Virji A.Z."/>
            <person name="Reynes C."/>
            <person name="Colinge J."/>
            <person name="Kumar V."/>
            <person name="Lawres L."/>
            <person name="Pazzi J.E."/>
            <person name="Pablo J.V."/>
            <person name="Hung C."/>
            <person name="Brancato J."/>
            <person name="Kumari P."/>
            <person name="Orvis J."/>
            <person name="Tretina K."/>
            <person name="Chibucos M."/>
            <person name="Ott S."/>
            <person name="Sadzewicz L."/>
            <person name="Sengamalay N."/>
            <person name="Shetty A.C."/>
            <person name="Su Q."/>
            <person name="Tallon L."/>
            <person name="Fraser C.M."/>
            <person name="Frutos R."/>
            <person name="Molina D.M."/>
            <person name="Krause P.J."/>
            <person name="Ben Mamoun C."/>
        </authorList>
    </citation>
    <scope>NUCLEOTIDE SEQUENCE [LARGE SCALE GENOMIC DNA]</scope>
    <source>
        <strain evidence="3 4">RI</strain>
    </source>
</reference>
<dbReference type="OrthoDB" id="422904at2759"/>
<sequence length="570" mass="66910">MYQNPRFNVLSAVQFRNLAARHFAKATNKPIIDLTDPNAKELTKEEFLALSNVELDVQKLKPHQYKQHVTKPNESDRDNRNKNKYVPHSELIKFKGHIVKDLVVETGQKLMYQDRGVYKMNRQEYYRHFFNKNSKDKNSLDKQQEKYYKLLKNPPKIKEKRIRPSKYWYKNDYTPPTNDEISKLTANELKFTFMNQSRHCRSAGVIDNNTWNLLLERVLKLSNKIKLRKLMRYFQAIGNVQLDVNWRVKQLIDIIYKRRVEMKPKHYVYLFQALSRLRYQGLNLLDDLHEMMLCWSILRNNFLIKAANSLSKLGVGNELLAQPLQKVISHRIVSFTGSDCIKVKYITCLEMFTDDMLVAFLHKCDYNRTLFCHYTRHLEIVELYLRLMKPNVYERLSEATREFLKSSREHSTMKDQIGKASFDSDVTNNQDMEGYSLNDIDNVTNEAESAPLDSENPRSADFGRSYHEDFVKDVARILTLLNIEAVKGVIAGPFTLDLYSSERNLVIECCPPYQFYTQTGSYTTCASWRHKLIRAMGFHLVLVPYKKWYSLPSDNDKGAFLTTILPNHIA</sequence>
<dbReference type="OMA" id="GPFIVDI"/>
<dbReference type="RefSeq" id="XP_012648502.1">
    <property type="nucleotide sequence ID" value="XM_012793048.1"/>
</dbReference>
<dbReference type="AlphaFoldDB" id="I7I8Y4"/>
<dbReference type="InterPro" id="IPR013584">
    <property type="entry name" value="RAP"/>
</dbReference>
<dbReference type="GeneID" id="24424525"/>
<dbReference type="VEuPathDB" id="PiroplasmaDB:BMR1_02g03715"/>
<evidence type="ECO:0000313" key="4">
    <source>
        <dbReference type="Proteomes" id="UP000002899"/>
    </source>
</evidence>
<dbReference type="EMBL" id="FO082872">
    <property type="protein sequence ID" value="CCF73893.1"/>
    <property type="molecule type" value="Genomic_DNA"/>
</dbReference>
<evidence type="ECO:0000313" key="3">
    <source>
        <dbReference type="EMBL" id="CCF73893.1"/>
    </source>
</evidence>
<evidence type="ECO:0000259" key="2">
    <source>
        <dbReference type="PROSITE" id="PS51286"/>
    </source>
</evidence>
<feature type="domain" description="RAP" evidence="2">
    <location>
        <begin position="505"/>
        <end position="563"/>
    </location>
</feature>
<accession>I7I8Y4</accession>
<evidence type="ECO:0000256" key="1">
    <source>
        <dbReference type="SAM" id="MobiDB-lite"/>
    </source>
</evidence>
<dbReference type="Pfam" id="PF08373">
    <property type="entry name" value="RAP"/>
    <property type="match status" value="1"/>
</dbReference>
<reference evidence="3 4" key="1">
    <citation type="journal article" date="2012" name="Nucleic Acids Res.">
        <title>Sequencing of the smallest Apicomplexan genome from the human pathogen Babesia microti.</title>
        <authorList>
            <person name="Cornillot E."/>
            <person name="Hadj-Kaddour K."/>
            <person name="Dassouli A."/>
            <person name="Noel B."/>
            <person name="Ranwez V."/>
            <person name="Vacherie B."/>
            <person name="Augagneur Y."/>
            <person name="Bres V."/>
            <person name="Duclos A."/>
            <person name="Randazzo S."/>
            <person name="Carcy B."/>
            <person name="Debierre-Grockiego F."/>
            <person name="Delbecq S."/>
            <person name="Moubri-Menage K."/>
            <person name="Shams-Eldin H."/>
            <person name="Usmani-Brown S."/>
            <person name="Bringaud F."/>
            <person name="Wincker P."/>
            <person name="Vivares C.P."/>
            <person name="Schwarz R.T."/>
            <person name="Schetters T.P."/>
            <person name="Krause P.J."/>
            <person name="Gorenflot A."/>
            <person name="Berry V."/>
            <person name="Barbe V."/>
            <person name="Ben Mamoun C."/>
        </authorList>
    </citation>
    <scope>NUCLEOTIDE SEQUENCE [LARGE SCALE GENOMIC DNA]</scope>
    <source>
        <strain evidence="3 4">RI</strain>
    </source>
</reference>
<dbReference type="PROSITE" id="PS51286">
    <property type="entry name" value="RAP"/>
    <property type="match status" value="1"/>
</dbReference>
<feature type="region of interest" description="Disordered" evidence="1">
    <location>
        <begin position="64"/>
        <end position="83"/>
    </location>
</feature>
<feature type="compositionally biased region" description="Basic and acidic residues" evidence="1">
    <location>
        <begin position="71"/>
        <end position="81"/>
    </location>
</feature>
<proteinExistence type="predicted"/>
<reference evidence="3 4" key="2">
    <citation type="journal article" date="2013" name="PLoS ONE">
        <title>Whole genome mapping and re-organization of the nuclear and mitochondrial genomes of Babesia microti isolates.</title>
        <authorList>
            <person name="Cornillot E."/>
            <person name="Dassouli A."/>
            <person name="Garg A."/>
            <person name="Pachikara N."/>
            <person name="Randazzo S."/>
            <person name="Depoix D."/>
            <person name="Carcy B."/>
            <person name="Delbecq S."/>
            <person name="Frutos R."/>
            <person name="Silva J.C."/>
            <person name="Sutton R."/>
            <person name="Krause P.J."/>
            <person name="Mamoun C.B."/>
        </authorList>
    </citation>
    <scope>NUCLEOTIDE SEQUENCE [LARGE SCALE GENOMIC DNA]</scope>
    <source>
        <strain evidence="3 4">RI</strain>
    </source>
</reference>
<keyword evidence="4" id="KW-1185">Reference proteome</keyword>
<name>I7I8Y4_BABMR</name>
<organism evidence="3 4">
    <name type="scientific">Babesia microti (strain RI)</name>
    <dbReference type="NCBI Taxonomy" id="1133968"/>
    <lineage>
        <taxon>Eukaryota</taxon>
        <taxon>Sar</taxon>
        <taxon>Alveolata</taxon>
        <taxon>Apicomplexa</taxon>
        <taxon>Aconoidasida</taxon>
        <taxon>Piroplasmida</taxon>
        <taxon>Babesiidae</taxon>
        <taxon>Babesia</taxon>
    </lineage>
</organism>
<dbReference type="Proteomes" id="UP000002899">
    <property type="component" value="Chromosome II"/>
</dbReference>
<dbReference type="KEGG" id="bmic:BMR1_02g03715"/>
<gene>
    <name evidence="3" type="ORF">BMR1_02g03715</name>
</gene>
<dbReference type="SMART" id="SM00952">
    <property type="entry name" value="RAP"/>
    <property type="match status" value="1"/>
</dbReference>